<name>A0ABT5XS25_9FLAO</name>
<reference evidence="1 2" key="1">
    <citation type="submission" date="2023-03" db="EMBL/GenBank/DDBJ databases">
        <title>Muricauda XX sp. nov. and Muricauda XXX sp. nov., two novel species isolated from Okinawa Trough.</title>
        <authorList>
            <person name="Cao W."/>
            <person name="Deng X."/>
        </authorList>
    </citation>
    <scope>NUCLEOTIDE SEQUENCE [LARGE SCALE GENOMIC DNA]</scope>
    <source>
        <strain evidence="1 2">81s02</strain>
    </source>
</reference>
<comment type="caution">
    <text evidence="1">The sequence shown here is derived from an EMBL/GenBank/DDBJ whole genome shotgun (WGS) entry which is preliminary data.</text>
</comment>
<gene>
    <name evidence="1" type="ORF">PY091_15405</name>
</gene>
<dbReference type="EMBL" id="JARFVA010000006">
    <property type="protein sequence ID" value="MDF0708612.1"/>
    <property type="molecule type" value="Genomic_DNA"/>
</dbReference>
<sequence length="74" mass="8515">MIRSLKSLDRELEGLQSRLLALVKKTQQRQLTNMKSILGLGDKTVALSVESSQTHYLEIWDEKWYSAVGHYKGH</sequence>
<dbReference type="RefSeq" id="WP_275650496.1">
    <property type="nucleotide sequence ID" value="NZ_JARFVA010000006.1"/>
</dbReference>
<protein>
    <submittedName>
        <fullName evidence="1">Uncharacterized protein</fullName>
    </submittedName>
</protein>
<dbReference type="Proteomes" id="UP001217083">
    <property type="component" value="Unassembled WGS sequence"/>
</dbReference>
<organism evidence="1 2">
    <name type="scientific">Flagellimonas okinawensis</name>
    <dbReference type="NCBI Taxonomy" id="3031324"/>
    <lineage>
        <taxon>Bacteria</taxon>
        <taxon>Pseudomonadati</taxon>
        <taxon>Bacteroidota</taxon>
        <taxon>Flavobacteriia</taxon>
        <taxon>Flavobacteriales</taxon>
        <taxon>Flavobacteriaceae</taxon>
        <taxon>Flagellimonas</taxon>
    </lineage>
</organism>
<proteinExistence type="predicted"/>
<keyword evidence="2" id="KW-1185">Reference proteome</keyword>
<evidence type="ECO:0000313" key="1">
    <source>
        <dbReference type="EMBL" id="MDF0708612.1"/>
    </source>
</evidence>
<accession>A0ABT5XS25</accession>
<evidence type="ECO:0000313" key="2">
    <source>
        <dbReference type="Proteomes" id="UP001217083"/>
    </source>
</evidence>